<gene>
    <name evidence="2" type="ORF">I316_06358</name>
</gene>
<sequence length="625" mass="70423">MQNDSAAAAKPPPVYPHAWREIISGSIEENFDYTLANQISSLSWLDTASIAQGTLNNLITPDFVPPPEHIQFLLYLVLNPSACNAATPEQPLALLSRLLSTHVPSSFAHNIPYHPSTASHDLRKSNDVDPPYLDWDYRRSELHKAVWRCMRKCKDGAVWELLWIEDSMKRSADRGERKRKRTSRVVQDEEDDDDEEGKDGKFVSEGGWDLLEWLVDMWEVDRSLQQDLPYSPVFLKQIPRPYGDLQRNDAAAILSIVKCAYSPTSSSIHPELLDTVQRPLSSDIRSKTQSQTPFHPASLASSLVHLFRSLPTQSLLDLVRSVREIEDRAKPGWITERERGAGGDRRAVRKDRDSSRALAHIITLCMEDLVGIRASKNAQRRKLATSLKQRQQRQQRSHFIQGNESDKTHSLEQGDFINPGYLDLPTINYLYRGILPLCLPAPDSPSSRDNAPFLETLKRLIQLKLALLSICIPPRTRARPLSPTETKVKTNGSPAHQSREQTSQQEAEHTLLGLGGSGNDEGYGGCDDDQANTGVGVGRYTMDKKEYDDLQCQLADDHEWWTEIERSVSLTLDPVDGQPDDAINERDEAQEKEGNKNDEEGGVRQMQLDLLVELLKRSIKASLSF</sequence>
<dbReference type="Proteomes" id="UP000092666">
    <property type="component" value="Unassembled WGS sequence"/>
</dbReference>
<protein>
    <submittedName>
        <fullName evidence="2">Uncharacterized protein</fullName>
    </submittedName>
</protein>
<feature type="region of interest" description="Disordered" evidence="1">
    <location>
        <begin position="476"/>
        <end position="530"/>
    </location>
</feature>
<reference evidence="2 3" key="1">
    <citation type="submission" date="2013-07" db="EMBL/GenBank/DDBJ databases">
        <title>The Genome Sequence of Cryptococcus heveanensis BCC8398.</title>
        <authorList>
            <consortium name="The Broad Institute Genome Sequencing Platform"/>
            <person name="Cuomo C."/>
            <person name="Litvintseva A."/>
            <person name="Chen Y."/>
            <person name="Heitman J."/>
            <person name="Sun S."/>
            <person name="Springer D."/>
            <person name="Dromer F."/>
            <person name="Young S.K."/>
            <person name="Zeng Q."/>
            <person name="Gargeya S."/>
            <person name="Fitzgerald M."/>
            <person name="Abouelleil A."/>
            <person name="Alvarado L."/>
            <person name="Berlin A.M."/>
            <person name="Chapman S.B."/>
            <person name="Dewar J."/>
            <person name="Goldberg J."/>
            <person name="Griggs A."/>
            <person name="Gujja S."/>
            <person name="Hansen M."/>
            <person name="Howarth C."/>
            <person name="Imamovic A."/>
            <person name="Larimer J."/>
            <person name="McCowan C."/>
            <person name="Murphy C."/>
            <person name="Pearson M."/>
            <person name="Priest M."/>
            <person name="Roberts A."/>
            <person name="Saif S."/>
            <person name="Shea T."/>
            <person name="Sykes S."/>
            <person name="Wortman J."/>
            <person name="Nusbaum C."/>
            <person name="Birren B."/>
        </authorList>
    </citation>
    <scope>NUCLEOTIDE SEQUENCE [LARGE SCALE GENOMIC DNA]</scope>
    <source>
        <strain evidence="2 3">BCC8398</strain>
    </source>
</reference>
<feature type="compositionally biased region" description="Polar residues" evidence="1">
    <location>
        <begin position="483"/>
        <end position="505"/>
    </location>
</feature>
<reference evidence="3" key="2">
    <citation type="submission" date="2013-12" db="EMBL/GenBank/DDBJ databases">
        <title>Evolution of pathogenesis and genome organization in the Tremellales.</title>
        <authorList>
            <person name="Cuomo C."/>
            <person name="Litvintseva A."/>
            <person name="Heitman J."/>
            <person name="Chen Y."/>
            <person name="Sun S."/>
            <person name="Springer D."/>
            <person name="Dromer F."/>
            <person name="Young S."/>
            <person name="Zeng Q."/>
            <person name="Chapman S."/>
            <person name="Gujja S."/>
            <person name="Saif S."/>
            <person name="Birren B."/>
        </authorList>
    </citation>
    <scope>NUCLEOTIDE SEQUENCE [LARGE SCALE GENOMIC DNA]</scope>
    <source>
        <strain evidence="3">BCC8398</strain>
    </source>
</reference>
<feature type="compositionally biased region" description="Basic and acidic residues" evidence="1">
    <location>
        <begin position="583"/>
        <end position="602"/>
    </location>
</feature>
<dbReference type="EMBL" id="KI669511">
    <property type="protein sequence ID" value="OCF31973.1"/>
    <property type="molecule type" value="Genomic_DNA"/>
</dbReference>
<feature type="region of interest" description="Disordered" evidence="1">
    <location>
        <begin position="571"/>
        <end position="603"/>
    </location>
</feature>
<feature type="region of interest" description="Disordered" evidence="1">
    <location>
        <begin position="387"/>
        <end position="412"/>
    </location>
</feature>
<name>A0A1B9GLV3_9TREE</name>
<feature type="compositionally biased region" description="Gly residues" evidence="1">
    <location>
        <begin position="513"/>
        <end position="525"/>
    </location>
</feature>
<evidence type="ECO:0000256" key="1">
    <source>
        <dbReference type="SAM" id="MobiDB-lite"/>
    </source>
</evidence>
<accession>A0A1B9GLV3</accession>
<feature type="region of interest" description="Disordered" evidence="1">
    <location>
        <begin position="173"/>
        <end position="201"/>
    </location>
</feature>
<feature type="compositionally biased region" description="Acidic residues" evidence="1">
    <location>
        <begin position="188"/>
        <end position="197"/>
    </location>
</feature>
<dbReference type="OrthoDB" id="2576230at2759"/>
<proteinExistence type="predicted"/>
<dbReference type="AlphaFoldDB" id="A0A1B9GLV3"/>
<keyword evidence="3" id="KW-1185">Reference proteome</keyword>
<evidence type="ECO:0000313" key="3">
    <source>
        <dbReference type="Proteomes" id="UP000092666"/>
    </source>
</evidence>
<organism evidence="2 3">
    <name type="scientific">Kwoniella heveanensis BCC8398</name>
    <dbReference type="NCBI Taxonomy" id="1296120"/>
    <lineage>
        <taxon>Eukaryota</taxon>
        <taxon>Fungi</taxon>
        <taxon>Dikarya</taxon>
        <taxon>Basidiomycota</taxon>
        <taxon>Agaricomycotina</taxon>
        <taxon>Tremellomycetes</taxon>
        <taxon>Tremellales</taxon>
        <taxon>Cryptococcaceae</taxon>
        <taxon>Kwoniella</taxon>
    </lineage>
</organism>
<evidence type="ECO:0000313" key="2">
    <source>
        <dbReference type="EMBL" id="OCF31973.1"/>
    </source>
</evidence>